<proteinExistence type="predicted"/>
<dbReference type="AlphaFoldDB" id="A0AAD8UJ67"/>
<dbReference type="Proteomes" id="UP001244207">
    <property type="component" value="Unassembled WGS sequence"/>
</dbReference>
<evidence type="ECO:0000313" key="1">
    <source>
        <dbReference type="EMBL" id="KAK1722513.1"/>
    </source>
</evidence>
<organism evidence="1 2">
    <name type="scientific">Glomerella acutata</name>
    <name type="common">Colletotrichum acutatum</name>
    <dbReference type="NCBI Taxonomy" id="27357"/>
    <lineage>
        <taxon>Eukaryota</taxon>
        <taxon>Fungi</taxon>
        <taxon>Dikarya</taxon>
        <taxon>Ascomycota</taxon>
        <taxon>Pezizomycotina</taxon>
        <taxon>Sordariomycetes</taxon>
        <taxon>Hypocreomycetidae</taxon>
        <taxon>Glomerellales</taxon>
        <taxon>Glomerellaceae</taxon>
        <taxon>Colletotrichum</taxon>
        <taxon>Colletotrichum acutatum species complex</taxon>
    </lineage>
</organism>
<comment type="caution">
    <text evidence="1">The sequence shown here is derived from an EMBL/GenBank/DDBJ whole genome shotgun (WGS) entry which is preliminary data.</text>
</comment>
<gene>
    <name evidence="1" type="ORF">BDZ83DRAFT_418141</name>
</gene>
<dbReference type="EMBL" id="JAHMHS010000078">
    <property type="protein sequence ID" value="KAK1722513.1"/>
    <property type="molecule type" value="Genomic_DNA"/>
</dbReference>
<accession>A0AAD8UJ67</accession>
<dbReference type="RefSeq" id="XP_060362568.1">
    <property type="nucleotide sequence ID" value="XM_060502964.1"/>
</dbReference>
<sequence length="199" mass="22306">MLDTISDGFGSMIMGSCSSFLFPSSCNRQCSAALYLTLIFSVNRSAFPTLVCMYIQPFIAPHHPLAHSRSSSIHQRTTYTTYVRIQSTLDMNLAWVPVCETQTKTQDPDPPRGSLTSEPISGVSPLRLCPWPQPLDVERRPLWMASCFEPSWRFALCAHESALDGKKSSDHTQKIPRAVSHPHPTFTPGFYSSRLKIEK</sequence>
<dbReference type="GeneID" id="85386863"/>
<reference evidence="1" key="1">
    <citation type="submission" date="2021-12" db="EMBL/GenBank/DDBJ databases">
        <title>Comparative genomics, transcriptomics and evolutionary studies reveal genomic signatures of adaptation to plant cell wall in hemibiotrophic fungi.</title>
        <authorList>
            <consortium name="DOE Joint Genome Institute"/>
            <person name="Baroncelli R."/>
            <person name="Diaz J.F."/>
            <person name="Benocci T."/>
            <person name="Peng M."/>
            <person name="Battaglia E."/>
            <person name="Haridas S."/>
            <person name="Andreopoulos W."/>
            <person name="Labutti K."/>
            <person name="Pangilinan J."/>
            <person name="Floch G.L."/>
            <person name="Makela M.R."/>
            <person name="Henrissat B."/>
            <person name="Grigoriev I.V."/>
            <person name="Crouch J.A."/>
            <person name="De Vries R.P."/>
            <person name="Sukno S.A."/>
            <person name="Thon M.R."/>
        </authorList>
    </citation>
    <scope>NUCLEOTIDE SEQUENCE</scope>
    <source>
        <strain evidence="1">CBS 112980</strain>
    </source>
</reference>
<keyword evidence="2" id="KW-1185">Reference proteome</keyword>
<evidence type="ECO:0000313" key="2">
    <source>
        <dbReference type="Proteomes" id="UP001244207"/>
    </source>
</evidence>
<name>A0AAD8UJ67_GLOAC</name>
<protein>
    <submittedName>
        <fullName evidence="1">Uncharacterized protein</fullName>
    </submittedName>
</protein>